<gene>
    <name evidence="2" type="primary">Faxc_3</name>
    <name evidence="2" type="ORF">FJT64_020550</name>
</gene>
<dbReference type="PANTHER" id="PTHR12289">
    <property type="entry name" value="METAXIN RELATED"/>
    <property type="match status" value="1"/>
</dbReference>
<dbReference type="EMBL" id="VIIS01000507">
    <property type="protein sequence ID" value="KAF0308208.1"/>
    <property type="molecule type" value="Genomic_DNA"/>
</dbReference>
<dbReference type="GO" id="GO:0005737">
    <property type="term" value="C:cytoplasm"/>
    <property type="evidence" value="ECO:0007669"/>
    <property type="project" value="TreeGrafter"/>
</dbReference>
<comment type="caution">
    <text evidence="2">The sequence shown here is derived from an EMBL/GenBank/DDBJ whole genome shotgun (WGS) entry which is preliminary data.</text>
</comment>
<keyword evidence="3" id="KW-1185">Reference proteome</keyword>
<reference evidence="2 3" key="1">
    <citation type="submission" date="2019-07" db="EMBL/GenBank/DDBJ databases">
        <title>Draft genome assembly of a fouling barnacle, Amphibalanus amphitrite (Darwin, 1854): The first reference genome for Thecostraca.</title>
        <authorList>
            <person name="Kim W."/>
        </authorList>
    </citation>
    <scope>NUCLEOTIDE SEQUENCE [LARGE SCALE GENOMIC DNA]</scope>
    <source>
        <strain evidence="2">SNU_AA5</strain>
        <tissue evidence="2">Soma without cirri and trophi</tissue>
    </source>
</reference>
<dbReference type="PANTHER" id="PTHR12289:SF41">
    <property type="entry name" value="FAILED AXON CONNECTIONS-RELATED"/>
    <property type="match status" value="1"/>
</dbReference>
<protein>
    <submittedName>
        <fullName evidence="2">Failed axon connections</fullName>
    </submittedName>
</protein>
<dbReference type="Proteomes" id="UP000440578">
    <property type="component" value="Unassembled WGS sequence"/>
</dbReference>
<dbReference type="AlphaFoldDB" id="A0A6A4X098"/>
<dbReference type="InterPro" id="IPR050931">
    <property type="entry name" value="Mito_Protein_Transport_Metaxin"/>
</dbReference>
<dbReference type="InterPro" id="IPR036282">
    <property type="entry name" value="Glutathione-S-Trfase_C_sf"/>
</dbReference>
<dbReference type="Pfam" id="PF17171">
    <property type="entry name" value="GST_C_6"/>
    <property type="match status" value="1"/>
</dbReference>
<sequence>MLDEHAITVVGYKRYVIDDMSYIIDCYSKTYQNYFRVIKPLFISTLKKILHVIGIGRFSEKEAFFFLYRELRALEDVMGDKPFLLADAPSTYDAAVFAELTQVLLGCAPEVERYVRENHAVLVGYHERMKAKYWPDWQQCRAD</sequence>
<evidence type="ECO:0000313" key="2">
    <source>
        <dbReference type="EMBL" id="KAF0308208.1"/>
    </source>
</evidence>
<dbReference type="OrthoDB" id="5809458at2759"/>
<proteinExistence type="predicted"/>
<feature type="domain" description="Metaxin glutathione S-transferase" evidence="1">
    <location>
        <begin position="69"/>
        <end position="129"/>
    </location>
</feature>
<evidence type="ECO:0000313" key="3">
    <source>
        <dbReference type="Proteomes" id="UP000440578"/>
    </source>
</evidence>
<dbReference type="SUPFAM" id="SSF47616">
    <property type="entry name" value="GST C-terminal domain-like"/>
    <property type="match status" value="1"/>
</dbReference>
<name>A0A6A4X098_AMPAM</name>
<evidence type="ECO:0000259" key="1">
    <source>
        <dbReference type="Pfam" id="PF17171"/>
    </source>
</evidence>
<accession>A0A6A4X098</accession>
<dbReference type="CDD" id="cd03193">
    <property type="entry name" value="GST_C_Metaxin"/>
    <property type="match status" value="1"/>
</dbReference>
<organism evidence="2 3">
    <name type="scientific">Amphibalanus amphitrite</name>
    <name type="common">Striped barnacle</name>
    <name type="synonym">Balanus amphitrite</name>
    <dbReference type="NCBI Taxonomy" id="1232801"/>
    <lineage>
        <taxon>Eukaryota</taxon>
        <taxon>Metazoa</taxon>
        <taxon>Ecdysozoa</taxon>
        <taxon>Arthropoda</taxon>
        <taxon>Crustacea</taxon>
        <taxon>Multicrustacea</taxon>
        <taxon>Cirripedia</taxon>
        <taxon>Thoracica</taxon>
        <taxon>Thoracicalcarea</taxon>
        <taxon>Balanomorpha</taxon>
        <taxon>Balanoidea</taxon>
        <taxon>Balanidae</taxon>
        <taxon>Amphibalaninae</taxon>
        <taxon>Amphibalanus</taxon>
    </lineage>
</organism>
<dbReference type="InterPro" id="IPR033468">
    <property type="entry name" value="Metaxin_GST"/>
</dbReference>